<evidence type="ECO:0000313" key="1">
    <source>
        <dbReference type="EMBL" id="KAI5343945.1"/>
    </source>
</evidence>
<sequence>MKCLRRAKSFFTIFARRILRDEVSVALKFVRLQCILRDEILFVTQSVKCSSVIIIKKQEKWYTIPKGDATKHNRPARPPVPIHFCKGIAVQEIVNPVLKYRTRALLTDRQKNLLDNFWNIKIANDSMRKWQKKRIKTLEQ</sequence>
<dbReference type="AlphaFoldDB" id="A0AAD4ZFE9"/>
<name>A0AAD4ZFE9_PRUDU</name>
<gene>
    <name evidence="1" type="ORF">L3X38_011821</name>
</gene>
<evidence type="ECO:0000313" key="2">
    <source>
        <dbReference type="Proteomes" id="UP001054821"/>
    </source>
</evidence>
<protein>
    <submittedName>
        <fullName evidence="1">Uncharacterized protein</fullName>
    </submittedName>
</protein>
<proteinExistence type="predicted"/>
<comment type="caution">
    <text evidence="1">The sequence shown here is derived from an EMBL/GenBank/DDBJ whole genome shotgun (WGS) entry which is preliminary data.</text>
</comment>
<accession>A0AAD4ZFE9</accession>
<dbReference type="Proteomes" id="UP001054821">
    <property type="component" value="Chromosome 2"/>
</dbReference>
<organism evidence="1 2">
    <name type="scientific">Prunus dulcis</name>
    <name type="common">Almond</name>
    <name type="synonym">Amygdalus dulcis</name>
    <dbReference type="NCBI Taxonomy" id="3755"/>
    <lineage>
        <taxon>Eukaryota</taxon>
        <taxon>Viridiplantae</taxon>
        <taxon>Streptophyta</taxon>
        <taxon>Embryophyta</taxon>
        <taxon>Tracheophyta</taxon>
        <taxon>Spermatophyta</taxon>
        <taxon>Magnoliopsida</taxon>
        <taxon>eudicotyledons</taxon>
        <taxon>Gunneridae</taxon>
        <taxon>Pentapetalae</taxon>
        <taxon>rosids</taxon>
        <taxon>fabids</taxon>
        <taxon>Rosales</taxon>
        <taxon>Rosaceae</taxon>
        <taxon>Amygdaloideae</taxon>
        <taxon>Amygdaleae</taxon>
        <taxon>Prunus</taxon>
    </lineage>
</organism>
<dbReference type="EMBL" id="JAJFAZ020000002">
    <property type="protein sequence ID" value="KAI5343945.1"/>
    <property type="molecule type" value="Genomic_DNA"/>
</dbReference>
<reference evidence="1 2" key="1">
    <citation type="journal article" date="2022" name="G3 (Bethesda)">
        <title>Whole-genome sequence and methylome profiling of the almond [Prunus dulcis (Mill.) D.A. Webb] cultivar 'Nonpareil'.</title>
        <authorList>
            <person name="D'Amico-Willman K.M."/>
            <person name="Ouma W.Z."/>
            <person name="Meulia T."/>
            <person name="Sideli G.M."/>
            <person name="Gradziel T.M."/>
            <person name="Fresnedo-Ramirez J."/>
        </authorList>
    </citation>
    <scope>NUCLEOTIDE SEQUENCE [LARGE SCALE GENOMIC DNA]</scope>
    <source>
        <strain evidence="1">Clone GOH B32 T37-40</strain>
    </source>
</reference>
<keyword evidence="2" id="KW-1185">Reference proteome</keyword>